<keyword evidence="2" id="KW-1185">Reference proteome</keyword>
<dbReference type="PANTHER" id="PTHR33116">
    <property type="entry name" value="REVERSE TRANSCRIPTASE ZINC-BINDING DOMAIN-CONTAINING PROTEIN-RELATED-RELATED"/>
    <property type="match status" value="1"/>
</dbReference>
<dbReference type="Proteomes" id="UP000541444">
    <property type="component" value="Unassembled WGS sequence"/>
</dbReference>
<organism evidence="1 2">
    <name type="scientific">Kingdonia uniflora</name>
    <dbReference type="NCBI Taxonomy" id="39325"/>
    <lineage>
        <taxon>Eukaryota</taxon>
        <taxon>Viridiplantae</taxon>
        <taxon>Streptophyta</taxon>
        <taxon>Embryophyta</taxon>
        <taxon>Tracheophyta</taxon>
        <taxon>Spermatophyta</taxon>
        <taxon>Magnoliopsida</taxon>
        <taxon>Ranunculales</taxon>
        <taxon>Circaeasteraceae</taxon>
        <taxon>Kingdonia</taxon>
    </lineage>
</organism>
<sequence>MINTKKQRVKAILGFDEGCLLKTYLGIPLVQGRVTWTLLRLLVDKIKRRASGWAGSMLSLQGRVVLVRSVLSSISIYSMGIYKWPASLIKEGERILCNFFWFGEPNSRKACVVAWDKVYKPYKEGGANLQRLKAINQSLMMKLSWNFLNPTDGWSEFMRAKFISKLGNFSRITKGSSIWAGVRGAIEDVRAHSGWVIGDGASIDLWRDHWCSLLSPKDWINDDHIPWNDLHAKVSSIIVEGRWFTPVNLQLLFQRLGVNIHSIKINKNKADRRLWIPDLMGKFSVKGAFEAIHNKGQLVWWASFLSDKAIHPRFSMWG</sequence>
<dbReference type="OrthoDB" id="1434716at2759"/>
<reference evidence="1 2" key="1">
    <citation type="journal article" date="2020" name="IScience">
        <title>Genome Sequencing of the Endangered Kingdonia uniflora (Circaeasteraceae, Ranunculales) Reveals Potential Mechanisms of Evolutionary Specialization.</title>
        <authorList>
            <person name="Sun Y."/>
            <person name="Deng T."/>
            <person name="Zhang A."/>
            <person name="Moore M.J."/>
            <person name="Landis J.B."/>
            <person name="Lin N."/>
            <person name="Zhang H."/>
            <person name="Zhang X."/>
            <person name="Huang J."/>
            <person name="Zhang X."/>
            <person name="Sun H."/>
            <person name="Wang H."/>
        </authorList>
    </citation>
    <scope>NUCLEOTIDE SEQUENCE [LARGE SCALE GENOMIC DNA]</scope>
    <source>
        <strain evidence="1">TB1705</strain>
        <tissue evidence="1">Leaf</tissue>
    </source>
</reference>
<dbReference type="EMBL" id="JACGCM010001722">
    <property type="protein sequence ID" value="KAF6150994.1"/>
    <property type="molecule type" value="Genomic_DNA"/>
</dbReference>
<dbReference type="AlphaFoldDB" id="A0A7J7M885"/>
<accession>A0A7J7M885</accession>
<evidence type="ECO:0008006" key="3">
    <source>
        <dbReference type="Google" id="ProtNLM"/>
    </source>
</evidence>
<comment type="caution">
    <text evidence="1">The sequence shown here is derived from an EMBL/GenBank/DDBJ whole genome shotgun (WGS) entry which is preliminary data.</text>
</comment>
<dbReference type="PANTHER" id="PTHR33116:SF78">
    <property type="entry name" value="OS12G0587133 PROTEIN"/>
    <property type="match status" value="1"/>
</dbReference>
<proteinExistence type="predicted"/>
<name>A0A7J7M885_9MAGN</name>
<gene>
    <name evidence="1" type="ORF">GIB67_016472</name>
</gene>
<evidence type="ECO:0000313" key="2">
    <source>
        <dbReference type="Proteomes" id="UP000541444"/>
    </source>
</evidence>
<protein>
    <recommendedName>
        <fullName evidence="3">Reverse transcriptase</fullName>
    </recommendedName>
</protein>
<evidence type="ECO:0000313" key="1">
    <source>
        <dbReference type="EMBL" id="KAF6150994.1"/>
    </source>
</evidence>